<dbReference type="Gene3D" id="2.60.120.200">
    <property type="match status" value="1"/>
</dbReference>
<dbReference type="NCBIfam" id="TIGR04183">
    <property type="entry name" value="Por_Secre_tail"/>
    <property type="match status" value="1"/>
</dbReference>
<evidence type="ECO:0000313" key="6">
    <source>
        <dbReference type="Proteomes" id="UP001595953"/>
    </source>
</evidence>
<dbReference type="RefSeq" id="WP_387965230.1">
    <property type="nucleotide sequence ID" value="NZ_JBHSGP010000024.1"/>
</dbReference>
<evidence type="ECO:0000259" key="3">
    <source>
        <dbReference type="Pfam" id="PF07675"/>
    </source>
</evidence>
<protein>
    <submittedName>
        <fullName evidence="5">Choice-of-anchor J domain-containing protein</fullName>
    </submittedName>
</protein>
<reference evidence="6" key="1">
    <citation type="journal article" date="2019" name="Int. J. Syst. Evol. Microbiol.">
        <title>The Global Catalogue of Microorganisms (GCM) 10K type strain sequencing project: providing services to taxonomists for standard genome sequencing and annotation.</title>
        <authorList>
            <consortium name="The Broad Institute Genomics Platform"/>
            <consortium name="The Broad Institute Genome Sequencing Center for Infectious Disease"/>
            <person name="Wu L."/>
            <person name="Ma J."/>
        </authorList>
    </citation>
    <scope>NUCLEOTIDE SEQUENCE [LARGE SCALE GENOMIC DNA]</scope>
    <source>
        <strain evidence="6">CCUG 63682</strain>
    </source>
</reference>
<accession>A0ABV9N6Y4</accession>
<dbReference type="Proteomes" id="UP001595953">
    <property type="component" value="Unassembled WGS sequence"/>
</dbReference>
<comment type="caution">
    <text evidence="5">The sequence shown here is derived from an EMBL/GenBank/DDBJ whole genome shotgun (WGS) entry which is preliminary data.</text>
</comment>
<sequence length="274" mass="30321">MKKILLLTIVISWTFNSSAQCNSSLPIYEDFNDPNTINVCWSFIDNDTDGYNWTVTSLGGNNGLVSNSWTPSTGPLNPDNWVITNAIDLTSYSSGSAIQLNWDVRTPDWSFDKERYSVYAATGNQISNFLASSVSMYDDLDNSDAAGLNFASRSLDLSSLAGETIYVAFRHHNSTDQNKIDIDNFTMSGTLSSDDFAKQNFKHYYNSTNDNLVLKSSTAPISSIKIYNILGQSVVDKPLSKSNETINLSTLVDGIYIAQVEINNSTKSIKFLKQ</sequence>
<dbReference type="InterPro" id="IPR011628">
    <property type="entry name" value="Cleaved_adhesin"/>
</dbReference>
<dbReference type="InterPro" id="IPR026444">
    <property type="entry name" value="Secre_tail"/>
</dbReference>
<dbReference type="Pfam" id="PF07675">
    <property type="entry name" value="Cleaved_Adhesin"/>
    <property type="match status" value="1"/>
</dbReference>
<dbReference type="Pfam" id="PF18962">
    <property type="entry name" value="Por_Secre_tail"/>
    <property type="match status" value="1"/>
</dbReference>
<keyword evidence="1 2" id="KW-0732">Signal</keyword>
<keyword evidence="6" id="KW-1185">Reference proteome</keyword>
<evidence type="ECO:0000313" key="5">
    <source>
        <dbReference type="EMBL" id="MFC4723621.1"/>
    </source>
</evidence>
<feature type="signal peptide" evidence="2">
    <location>
        <begin position="1"/>
        <end position="19"/>
    </location>
</feature>
<proteinExistence type="predicted"/>
<feature type="chain" id="PRO_5046595764" evidence="2">
    <location>
        <begin position="20"/>
        <end position="274"/>
    </location>
</feature>
<dbReference type="EMBL" id="JBHSGP010000024">
    <property type="protein sequence ID" value="MFC4723621.1"/>
    <property type="molecule type" value="Genomic_DNA"/>
</dbReference>
<feature type="domain" description="Cleaved adhesin" evidence="3">
    <location>
        <begin position="27"/>
        <end position="186"/>
    </location>
</feature>
<dbReference type="NCBIfam" id="NF038128">
    <property type="entry name" value="choice_anch_J"/>
    <property type="match status" value="1"/>
</dbReference>
<gene>
    <name evidence="5" type="ORF">ACFO5O_14930</name>
</gene>
<evidence type="ECO:0000256" key="1">
    <source>
        <dbReference type="ARBA" id="ARBA00022729"/>
    </source>
</evidence>
<organism evidence="5 6">
    <name type="scientific">Geojedonia litorea</name>
    <dbReference type="NCBI Taxonomy" id="1268269"/>
    <lineage>
        <taxon>Bacteria</taxon>
        <taxon>Pseudomonadati</taxon>
        <taxon>Bacteroidota</taxon>
        <taxon>Flavobacteriia</taxon>
        <taxon>Flavobacteriales</taxon>
        <taxon>Flavobacteriaceae</taxon>
        <taxon>Geojedonia</taxon>
    </lineage>
</organism>
<name>A0ABV9N6Y4_9FLAO</name>
<feature type="domain" description="Secretion system C-terminal sorting" evidence="4">
    <location>
        <begin position="208"/>
        <end position="269"/>
    </location>
</feature>
<evidence type="ECO:0000259" key="4">
    <source>
        <dbReference type="Pfam" id="PF18962"/>
    </source>
</evidence>
<evidence type="ECO:0000256" key="2">
    <source>
        <dbReference type="SAM" id="SignalP"/>
    </source>
</evidence>